<dbReference type="AlphaFoldDB" id="A0A8K0NHI4"/>
<name>A0A8K0NHI4_9HYPO</name>
<keyword evidence="2" id="KW-1185">Reference proteome</keyword>
<proteinExistence type="predicted"/>
<evidence type="ECO:0000313" key="2">
    <source>
        <dbReference type="Proteomes" id="UP000811619"/>
    </source>
</evidence>
<accession>A0A8K0NHI4</accession>
<organism evidence="1 2">
    <name type="scientific">Claviceps africana</name>
    <dbReference type="NCBI Taxonomy" id="83212"/>
    <lineage>
        <taxon>Eukaryota</taxon>
        <taxon>Fungi</taxon>
        <taxon>Dikarya</taxon>
        <taxon>Ascomycota</taxon>
        <taxon>Pezizomycotina</taxon>
        <taxon>Sordariomycetes</taxon>
        <taxon>Hypocreomycetidae</taxon>
        <taxon>Hypocreales</taxon>
        <taxon>Clavicipitaceae</taxon>
        <taxon>Claviceps</taxon>
    </lineage>
</organism>
<protein>
    <submittedName>
        <fullName evidence="1">Uncharacterized protein</fullName>
    </submittedName>
</protein>
<gene>
    <name evidence="1" type="ORF">E4U42_005201</name>
</gene>
<dbReference type="EMBL" id="SRPY01000488">
    <property type="protein sequence ID" value="KAG5922852.1"/>
    <property type="molecule type" value="Genomic_DNA"/>
</dbReference>
<dbReference type="Proteomes" id="UP000811619">
    <property type="component" value="Unassembled WGS sequence"/>
</dbReference>
<reference evidence="1" key="1">
    <citation type="journal article" date="2020" name="bioRxiv">
        <title>Whole genome comparisons of ergot fungi reveals the divergence and evolution of species within the genus Claviceps are the result of varying mechanisms driving genome evolution and host range expansion.</title>
        <authorList>
            <person name="Wyka S.A."/>
            <person name="Mondo S.J."/>
            <person name="Liu M."/>
            <person name="Dettman J."/>
            <person name="Nalam V."/>
            <person name="Broders K.D."/>
        </authorList>
    </citation>
    <scope>NUCLEOTIDE SEQUENCE</scope>
    <source>
        <strain evidence="1">CCC 489</strain>
    </source>
</reference>
<sequence>MELSLDFTFASNPNATHHRMLMTASPNQINEVASRTFREVEFFFQLCDVLRKPPVLDEAHGKYGKDQLGGAHARDEAFVKHAEECWWMALL</sequence>
<evidence type="ECO:0000313" key="1">
    <source>
        <dbReference type="EMBL" id="KAG5922852.1"/>
    </source>
</evidence>
<comment type="caution">
    <text evidence="1">The sequence shown here is derived from an EMBL/GenBank/DDBJ whole genome shotgun (WGS) entry which is preliminary data.</text>
</comment>